<reference evidence="2 3" key="1">
    <citation type="submission" date="2020-10" db="EMBL/GenBank/DDBJ databases">
        <title>Complete genome sequence of Paludibaculum fermentans P105T, a facultatively anaerobic acidobacterium capable of dissimilatory Fe(III) reduction.</title>
        <authorList>
            <person name="Dedysh S.N."/>
            <person name="Beletsky A.V."/>
            <person name="Kulichevskaya I.S."/>
            <person name="Mardanov A.V."/>
            <person name="Ravin N.V."/>
        </authorList>
    </citation>
    <scope>NUCLEOTIDE SEQUENCE [LARGE SCALE GENOMIC DNA]</scope>
    <source>
        <strain evidence="2 3">P105</strain>
    </source>
</reference>
<accession>A0A7S7NXV9</accession>
<evidence type="ECO:0000256" key="1">
    <source>
        <dbReference type="ARBA" id="ARBA00022857"/>
    </source>
</evidence>
<dbReference type="KEGG" id="pfer:IRI77_18240"/>
<dbReference type="InterPro" id="IPR036291">
    <property type="entry name" value="NAD(P)-bd_dom_sf"/>
</dbReference>
<dbReference type="EMBL" id="CP063849">
    <property type="protein sequence ID" value="QOY91804.1"/>
    <property type="molecule type" value="Genomic_DNA"/>
</dbReference>
<keyword evidence="1" id="KW-0521">NADP</keyword>
<dbReference type="PANTHER" id="PTHR42748">
    <property type="entry name" value="NITROGEN METABOLITE REPRESSION PROTEIN NMRA FAMILY MEMBER"/>
    <property type="match status" value="1"/>
</dbReference>
<keyword evidence="3" id="KW-1185">Reference proteome</keyword>
<proteinExistence type="predicted"/>
<dbReference type="InterPro" id="IPR051164">
    <property type="entry name" value="NmrA-like_oxidored"/>
</dbReference>
<sequence>MSKKIVVVGGGGLIGTRLVALLRAAGHEVTPASPRTGVNALTGEGLAEALQGASVVVDVTNAPSYEEKAVLDFFTTSTRNLLAYEAVAGVGHHIALSIVGIHRSSQVPYFRAKIAQEQLIRDSSIPYSIVQATQFFEFVKGIADYSTVDGKVVVPAALIQPIAADDVTATLARVAEAAPLNGTLEIAGPDRYTFEAAIGMDLNARHDAREIVVDPKAGYFGAGISETGIVPLDASAQLGATHFEDWLRQTVTAA</sequence>
<protein>
    <submittedName>
        <fullName evidence="2">SDR family oxidoreductase</fullName>
    </submittedName>
</protein>
<gene>
    <name evidence="2" type="ORF">IRI77_18240</name>
</gene>
<dbReference type="PANTHER" id="PTHR42748:SF3">
    <property type="entry name" value="BLL4366 PROTEIN"/>
    <property type="match status" value="1"/>
</dbReference>
<dbReference type="AlphaFoldDB" id="A0A7S7NXV9"/>
<dbReference type="RefSeq" id="WP_194453458.1">
    <property type="nucleotide sequence ID" value="NZ_CP063849.1"/>
</dbReference>
<evidence type="ECO:0000313" key="3">
    <source>
        <dbReference type="Proteomes" id="UP000593892"/>
    </source>
</evidence>
<name>A0A7S7NXV9_PALFE</name>
<dbReference type="Proteomes" id="UP000593892">
    <property type="component" value="Chromosome"/>
</dbReference>
<dbReference type="Gene3D" id="3.40.50.720">
    <property type="entry name" value="NAD(P)-binding Rossmann-like Domain"/>
    <property type="match status" value="1"/>
</dbReference>
<organism evidence="2 3">
    <name type="scientific">Paludibaculum fermentans</name>
    <dbReference type="NCBI Taxonomy" id="1473598"/>
    <lineage>
        <taxon>Bacteria</taxon>
        <taxon>Pseudomonadati</taxon>
        <taxon>Acidobacteriota</taxon>
        <taxon>Terriglobia</taxon>
        <taxon>Bryobacterales</taxon>
        <taxon>Bryobacteraceae</taxon>
        <taxon>Paludibaculum</taxon>
    </lineage>
</organism>
<evidence type="ECO:0000313" key="2">
    <source>
        <dbReference type="EMBL" id="QOY91804.1"/>
    </source>
</evidence>
<dbReference type="SUPFAM" id="SSF51735">
    <property type="entry name" value="NAD(P)-binding Rossmann-fold domains"/>
    <property type="match status" value="1"/>
</dbReference>